<keyword evidence="3" id="KW-1185">Reference proteome</keyword>
<evidence type="ECO:0000313" key="3">
    <source>
        <dbReference type="Proteomes" id="UP000271241"/>
    </source>
</evidence>
<proteinExistence type="predicted"/>
<evidence type="ECO:0000313" key="2">
    <source>
        <dbReference type="EMBL" id="RKP10730.1"/>
    </source>
</evidence>
<keyword evidence="1" id="KW-0472">Membrane</keyword>
<dbReference type="Proteomes" id="UP000271241">
    <property type="component" value="Unassembled WGS sequence"/>
</dbReference>
<organism evidence="2 3">
    <name type="scientific">Thamnocephalis sphaerospora</name>
    <dbReference type="NCBI Taxonomy" id="78915"/>
    <lineage>
        <taxon>Eukaryota</taxon>
        <taxon>Fungi</taxon>
        <taxon>Fungi incertae sedis</taxon>
        <taxon>Zoopagomycota</taxon>
        <taxon>Zoopagomycotina</taxon>
        <taxon>Zoopagomycetes</taxon>
        <taxon>Zoopagales</taxon>
        <taxon>Sigmoideomycetaceae</taxon>
        <taxon>Thamnocephalis</taxon>
    </lineage>
</organism>
<protein>
    <submittedName>
        <fullName evidence="2">Uncharacterized protein</fullName>
    </submittedName>
</protein>
<sequence length="221" mass="24461">MDGIVSSQRLRIGRLYEGQHAHAPHQAATAQHGCEAEMTDANTGTPSVHANVPTRTHLFACQHSAGRSTGRRCKSTHMHARHMRTVYCVMQMKRRHGAQTCILTPRSSIVADKPYSRHHVLMTMMLGYRNGIVHAGNGNIGVTLDVHADGIWAGRRANAQHCIMRRIGGVLALNISVAALVFGGPVPHRLVYTRQKDRRSMTLAKKVMDSLAPRAQTSRYY</sequence>
<reference evidence="3" key="1">
    <citation type="journal article" date="2018" name="Nat. Microbiol.">
        <title>Leveraging single-cell genomics to expand the fungal tree of life.</title>
        <authorList>
            <person name="Ahrendt S.R."/>
            <person name="Quandt C.A."/>
            <person name="Ciobanu D."/>
            <person name="Clum A."/>
            <person name="Salamov A."/>
            <person name="Andreopoulos B."/>
            <person name="Cheng J.F."/>
            <person name="Woyke T."/>
            <person name="Pelin A."/>
            <person name="Henrissat B."/>
            <person name="Reynolds N.K."/>
            <person name="Benny G.L."/>
            <person name="Smith M.E."/>
            <person name="James T.Y."/>
            <person name="Grigoriev I.V."/>
        </authorList>
    </citation>
    <scope>NUCLEOTIDE SEQUENCE [LARGE SCALE GENOMIC DNA]</scope>
    <source>
        <strain evidence="3">RSA 1356</strain>
    </source>
</reference>
<name>A0A4P9XZ49_9FUNG</name>
<keyword evidence="1" id="KW-1133">Transmembrane helix</keyword>
<gene>
    <name evidence="2" type="ORF">THASP1DRAFT_21601</name>
</gene>
<dbReference type="AlphaFoldDB" id="A0A4P9XZ49"/>
<keyword evidence="1" id="KW-0812">Transmembrane</keyword>
<dbReference type="EMBL" id="KZ992439">
    <property type="protein sequence ID" value="RKP10730.1"/>
    <property type="molecule type" value="Genomic_DNA"/>
</dbReference>
<evidence type="ECO:0000256" key="1">
    <source>
        <dbReference type="SAM" id="Phobius"/>
    </source>
</evidence>
<accession>A0A4P9XZ49</accession>
<feature type="transmembrane region" description="Helical" evidence="1">
    <location>
        <begin position="167"/>
        <end position="191"/>
    </location>
</feature>